<dbReference type="AlphaFoldDB" id="A0A8S1XDA6"/>
<organism evidence="2 3">
    <name type="scientific">Paramecium pentaurelia</name>
    <dbReference type="NCBI Taxonomy" id="43138"/>
    <lineage>
        <taxon>Eukaryota</taxon>
        <taxon>Sar</taxon>
        <taxon>Alveolata</taxon>
        <taxon>Ciliophora</taxon>
        <taxon>Intramacronucleata</taxon>
        <taxon>Oligohymenophorea</taxon>
        <taxon>Peniculida</taxon>
        <taxon>Parameciidae</taxon>
        <taxon>Paramecium</taxon>
    </lineage>
</organism>
<keyword evidence="1" id="KW-0732">Signal</keyword>
<reference evidence="2" key="1">
    <citation type="submission" date="2021-01" db="EMBL/GenBank/DDBJ databases">
        <authorList>
            <consortium name="Genoscope - CEA"/>
            <person name="William W."/>
        </authorList>
    </citation>
    <scope>NUCLEOTIDE SEQUENCE</scope>
</reference>
<protein>
    <submittedName>
        <fullName evidence="2">Uncharacterized protein</fullName>
    </submittedName>
</protein>
<feature type="signal peptide" evidence="1">
    <location>
        <begin position="1"/>
        <end position="17"/>
    </location>
</feature>
<dbReference type="OrthoDB" id="296271at2759"/>
<evidence type="ECO:0000313" key="2">
    <source>
        <dbReference type="EMBL" id="CAD8198843.1"/>
    </source>
</evidence>
<dbReference type="Proteomes" id="UP000689195">
    <property type="component" value="Unassembled WGS sequence"/>
</dbReference>
<dbReference type="SMART" id="SM00639">
    <property type="entry name" value="PSA"/>
    <property type="match status" value="4"/>
</dbReference>
<dbReference type="EMBL" id="CAJJDO010000120">
    <property type="protein sequence ID" value="CAD8198843.1"/>
    <property type="molecule type" value="Genomic_DNA"/>
</dbReference>
<accession>A0A8S1XDA6</accession>
<name>A0A8S1XDA6_9CILI</name>
<sequence length="782" mass="88680">MMKISFILFATFQVFRQQKNISDIQCACQQIISETECNNWNCQWNYTSAQGVIPQTGYCDQVSCEQLNQQQCQNEYNRCYYQESNSSISQVCYRFSKCEDLILSSGQTCQGANPKCVQSQTNLTKCIESGLQCQGLSQNQCGGTQQTNSTITLANEGMCFWNGSSCKVVKQCEELSQEKLCTKKWLQYACQWTGTKCVSLTCSSILQSNTCKFVQTTPLNDAIIQPCIWNGQSCINTTSDQLTKQTCASNTNYFYRWLPVDYQNGICAQCNKNQYQFRNECECDQLFLQSECNSSSYCKWNNNTCNKLQCSEITSQQQCAIIQGCYWNALLLPSKCLPYNNCQNILGKLDSLCIQASIYCPGSNGINCLSQQQLPNCSKLFNTTPIQPNICYNSIGSDGYCTYDITNKSCSNIQNCSQLTSLQLCNQFNYACIWNSTKTDNQCQQKQCKDYHTKESCTYIQNSINNSIINICSWNPDTQQCNYFNNSINYDVNQCYNQTGRTHHWSQSNVQKGLCLPCQFSNLLNVKSTCQCKDLINQIDCISSFPNCFWSYSNQTCNPLQCNQLTNQAQCILNQECYWNNPNCQQQVNSTSSFCSQLKGNTQQECLSQSILCPGITDEGYCSQSINNCSDYKLYYQCFGSLGADGICFWNQTQLSCLGLKNCNMIKNKSLCNNMVGACYWDLYNQSYPCTQYNCTTLYNQTQNCNYYLSSPNQQYEVKLCYLNGDICNSTTQVNNLNAYNCYNSSGRTAGWNTRNLTDGSCVLCYDQLISSSIIILISILF</sequence>
<evidence type="ECO:0000313" key="3">
    <source>
        <dbReference type="Proteomes" id="UP000689195"/>
    </source>
</evidence>
<evidence type="ECO:0000256" key="1">
    <source>
        <dbReference type="SAM" id="SignalP"/>
    </source>
</evidence>
<feature type="chain" id="PRO_5035719791" evidence="1">
    <location>
        <begin position="18"/>
        <end position="782"/>
    </location>
</feature>
<dbReference type="InterPro" id="IPR002895">
    <property type="entry name" value="Paramecium_SA"/>
</dbReference>
<gene>
    <name evidence="2" type="ORF">PPENT_87.1.T1200030</name>
</gene>
<proteinExistence type="predicted"/>
<comment type="caution">
    <text evidence="2">The sequence shown here is derived from an EMBL/GenBank/DDBJ whole genome shotgun (WGS) entry which is preliminary data.</text>
</comment>
<keyword evidence="3" id="KW-1185">Reference proteome</keyword>